<accession>A0AAN6YC66</accession>
<reference evidence="2" key="2">
    <citation type="submission" date="2023-05" db="EMBL/GenBank/DDBJ databases">
        <authorList>
            <consortium name="Lawrence Berkeley National Laboratory"/>
            <person name="Steindorff A."/>
            <person name="Hensen N."/>
            <person name="Bonometti L."/>
            <person name="Westerberg I."/>
            <person name="Brannstrom I.O."/>
            <person name="Guillou S."/>
            <person name="Cros-Aarteil S."/>
            <person name="Calhoun S."/>
            <person name="Haridas S."/>
            <person name="Kuo A."/>
            <person name="Mondo S."/>
            <person name="Pangilinan J."/>
            <person name="Riley R."/>
            <person name="Labutti K."/>
            <person name="Andreopoulos B."/>
            <person name="Lipzen A."/>
            <person name="Chen C."/>
            <person name="Yanf M."/>
            <person name="Daum C."/>
            <person name="Ng V."/>
            <person name="Clum A."/>
            <person name="Ohm R."/>
            <person name="Martin F."/>
            <person name="Silar P."/>
            <person name="Natvig D."/>
            <person name="Lalanne C."/>
            <person name="Gautier V."/>
            <person name="Ament-Velasquez S.L."/>
            <person name="Kruys A."/>
            <person name="Hutchinson M.I."/>
            <person name="Powell A.J."/>
            <person name="Barry K."/>
            <person name="Miller A.N."/>
            <person name="Grigoriev I.V."/>
            <person name="Debuchy R."/>
            <person name="Gladieux P."/>
            <person name="Thoren M.H."/>
            <person name="Johannesson H."/>
        </authorList>
    </citation>
    <scope>NUCLEOTIDE SEQUENCE</scope>
    <source>
        <strain evidence="2">PSN293</strain>
    </source>
</reference>
<dbReference type="Proteomes" id="UP001301769">
    <property type="component" value="Unassembled WGS sequence"/>
</dbReference>
<evidence type="ECO:0000256" key="1">
    <source>
        <dbReference type="SAM" id="Phobius"/>
    </source>
</evidence>
<feature type="transmembrane region" description="Helical" evidence="1">
    <location>
        <begin position="193"/>
        <end position="216"/>
    </location>
</feature>
<sequence length="222" mass="26087">MLRFGVVKFERLPRRYLVWTEGSLKEMVDSHFSRRCVLSCDRVKLPKSFNSWSVETIGGIKIVFTNNLADHLLLVDDDTRVLIFHHVSFLECHRLAKETLDTLALLFPITKMRAESSWFRRKTCLRPEPSTTPIDERLLHCGSLQTEERQIERFYYWRDRLVILKQAYDDATPTLSPIRWWRDRRNGPQWCTFWVATLVLLITSVLGVVQCVLTGIQTFKNG</sequence>
<dbReference type="EMBL" id="MU858102">
    <property type="protein sequence ID" value="KAK4213932.1"/>
    <property type="molecule type" value="Genomic_DNA"/>
</dbReference>
<evidence type="ECO:0000313" key="2">
    <source>
        <dbReference type="EMBL" id="KAK4213932.1"/>
    </source>
</evidence>
<dbReference type="AlphaFoldDB" id="A0AAN6YC66"/>
<comment type="caution">
    <text evidence="2">The sequence shown here is derived from an EMBL/GenBank/DDBJ whole genome shotgun (WGS) entry which is preliminary data.</text>
</comment>
<proteinExistence type="predicted"/>
<keyword evidence="1" id="KW-0812">Transmembrane</keyword>
<name>A0AAN6YC66_9PEZI</name>
<gene>
    <name evidence="2" type="ORF">QBC37DRAFT_473008</name>
</gene>
<evidence type="ECO:0000313" key="3">
    <source>
        <dbReference type="Proteomes" id="UP001301769"/>
    </source>
</evidence>
<keyword evidence="1" id="KW-0472">Membrane</keyword>
<keyword evidence="3" id="KW-1185">Reference proteome</keyword>
<protein>
    <submittedName>
        <fullName evidence="2">Uncharacterized protein</fullName>
    </submittedName>
</protein>
<keyword evidence="1" id="KW-1133">Transmembrane helix</keyword>
<reference evidence="2" key="1">
    <citation type="journal article" date="2023" name="Mol. Phylogenet. Evol.">
        <title>Genome-scale phylogeny and comparative genomics of the fungal order Sordariales.</title>
        <authorList>
            <person name="Hensen N."/>
            <person name="Bonometti L."/>
            <person name="Westerberg I."/>
            <person name="Brannstrom I.O."/>
            <person name="Guillou S."/>
            <person name="Cros-Aarteil S."/>
            <person name="Calhoun S."/>
            <person name="Haridas S."/>
            <person name="Kuo A."/>
            <person name="Mondo S."/>
            <person name="Pangilinan J."/>
            <person name="Riley R."/>
            <person name="LaButti K."/>
            <person name="Andreopoulos B."/>
            <person name="Lipzen A."/>
            <person name="Chen C."/>
            <person name="Yan M."/>
            <person name="Daum C."/>
            <person name="Ng V."/>
            <person name="Clum A."/>
            <person name="Steindorff A."/>
            <person name="Ohm R.A."/>
            <person name="Martin F."/>
            <person name="Silar P."/>
            <person name="Natvig D.O."/>
            <person name="Lalanne C."/>
            <person name="Gautier V."/>
            <person name="Ament-Velasquez S.L."/>
            <person name="Kruys A."/>
            <person name="Hutchinson M.I."/>
            <person name="Powell A.J."/>
            <person name="Barry K."/>
            <person name="Miller A.N."/>
            <person name="Grigoriev I.V."/>
            <person name="Debuchy R."/>
            <person name="Gladieux P."/>
            <person name="Hiltunen Thoren M."/>
            <person name="Johannesson H."/>
        </authorList>
    </citation>
    <scope>NUCLEOTIDE SEQUENCE</scope>
    <source>
        <strain evidence="2">PSN293</strain>
    </source>
</reference>
<organism evidence="2 3">
    <name type="scientific">Rhypophila decipiens</name>
    <dbReference type="NCBI Taxonomy" id="261697"/>
    <lineage>
        <taxon>Eukaryota</taxon>
        <taxon>Fungi</taxon>
        <taxon>Dikarya</taxon>
        <taxon>Ascomycota</taxon>
        <taxon>Pezizomycotina</taxon>
        <taxon>Sordariomycetes</taxon>
        <taxon>Sordariomycetidae</taxon>
        <taxon>Sordariales</taxon>
        <taxon>Naviculisporaceae</taxon>
        <taxon>Rhypophila</taxon>
    </lineage>
</organism>